<name>A0ABP8YF79_9MICO</name>
<organism evidence="2 3">
    <name type="scientific">Promicromonospora umidemergens</name>
    <dbReference type="NCBI Taxonomy" id="629679"/>
    <lineage>
        <taxon>Bacteria</taxon>
        <taxon>Bacillati</taxon>
        <taxon>Actinomycetota</taxon>
        <taxon>Actinomycetes</taxon>
        <taxon>Micrococcales</taxon>
        <taxon>Promicromonosporaceae</taxon>
        <taxon>Promicromonospora</taxon>
    </lineage>
</organism>
<accession>A0ABP8YF79</accession>
<evidence type="ECO:0008006" key="4">
    <source>
        <dbReference type="Google" id="ProtNLM"/>
    </source>
</evidence>
<keyword evidence="1" id="KW-0812">Transmembrane</keyword>
<keyword evidence="1" id="KW-1133">Transmembrane helix</keyword>
<comment type="caution">
    <text evidence="2">The sequence shown here is derived from an EMBL/GenBank/DDBJ whole genome shotgun (WGS) entry which is preliminary data.</text>
</comment>
<sequence>MGDYYSAVAVGIAALVTVGFSYRAVIWVMRVRDRRDASPPPSPLAAPIGRAVVVIPVMDEVPRAGRFSVGEMGRAWP</sequence>
<dbReference type="Proteomes" id="UP001500843">
    <property type="component" value="Unassembled WGS sequence"/>
</dbReference>
<evidence type="ECO:0000256" key="1">
    <source>
        <dbReference type="SAM" id="Phobius"/>
    </source>
</evidence>
<feature type="transmembrane region" description="Helical" evidence="1">
    <location>
        <begin position="6"/>
        <end position="25"/>
    </location>
</feature>
<evidence type="ECO:0000313" key="3">
    <source>
        <dbReference type="Proteomes" id="UP001500843"/>
    </source>
</evidence>
<keyword evidence="1" id="KW-0472">Membrane</keyword>
<dbReference type="EMBL" id="BAABHM010000050">
    <property type="protein sequence ID" value="GAA4727267.1"/>
    <property type="molecule type" value="Genomic_DNA"/>
</dbReference>
<protein>
    <recommendedName>
        <fullName evidence="4">Glycosyl transferase family 2</fullName>
    </recommendedName>
</protein>
<gene>
    <name evidence="2" type="ORF">GCM10023198_60280</name>
</gene>
<keyword evidence="3" id="KW-1185">Reference proteome</keyword>
<proteinExistence type="predicted"/>
<evidence type="ECO:0000313" key="2">
    <source>
        <dbReference type="EMBL" id="GAA4727267.1"/>
    </source>
</evidence>
<reference evidence="3" key="1">
    <citation type="journal article" date="2019" name="Int. J. Syst. Evol. Microbiol.">
        <title>The Global Catalogue of Microorganisms (GCM) 10K type strain sequencing project: providing services to taxonomists for standard genome sequencing and annotation.</title>
        <authorList>
            <consortium name="The Broad Institute Genomics Platform"/>
            <consortium name="The Broad Institute Genome Sequencing Center for Infectious Disease"/>
            <person name="Wu L."/>
            <person name="Ma J."/>
        </authorList>
    </citation>
    <scope>NUCLEOTIDE SEQUENCE [LARGE SCALE GENOMIC DNA]</scope>
    <source>
        <strain evidence="3">JCM 17975</strain>
    </source>
</reference>